<accession>A0A384JIL6</accession>
<dbReference type="PROSITE" id="PS50097">
    <property type="entry name" value="BTB"/>
    <property type="match status" value="1"/>
</dbReference>
<evidence type="ECO:0000259" key="1">
    <source>
        <dbReference type="PROSITE" id="PS50097"/>
    </source>
</evidence>
<sequence length="296" mass="33984">MAENSTRSLEEFFENYNKMFEVTFANSAITIIAPAEMLSQYSQFFRIANNFELQPDGTKKILLEKVAPETFAMLLSWLYKGGPSQGIEFCQPPNGCWDEELKTDIQIQIWNRLLDGYLLMEFLKSPVLANSIMGSILKLLEQHEEFSKACDGLRPDSLFTLEERIKTINRVWNQTSTDSPLRRIVIDQIAYSGYSYNTDHKNIYSHSTPDEADAEIKLKVPTDFFWDLLEELQNATQIAARDDLVPIGYPWERGRCFYHSRWCHNGTLTDGRVKPICYSSGTKPQPKDCSGICRTS</sequence>
<dbReference type="RefSeq" id="XP_001550687.2">
    <property type="nucleotide sequence ID" value="XM_001550637.2"/>
</dbReference>
<dbReference type="AlphaFoldDB" id="A0A384JIL6"/>
<dbReference type="KEGG" id="bfu:BCIN_05g07770"/>
<proteinExistence type="predicted"/>
<dbReference type="GeneID" id="5431188"/>
<dbReference type="EMBL" id="CP009809">
    <property type="protein sequence ID" value="ATZ50426.1"/>
    <property type="molecule type" value="Genomic_DNA"/>
</dbReference>
<evidence type="ECO:0000313" key="3">
    <source>
        <dbReference type="Proteomes" id="UP000001798"/>
    </source>
</evidence>
<name>A0A384JIL6_BOTFB</name>
<feature type="domain" description="BTB" evidence="1">
    <location>
        <begin position="20"/>
        <end position="81"/>
    </location>
</feature>
<dbReference type="OrthoDB" id="194443at2759"/>
<reference evidence="2 3" key="3">
    <citation type="journal article" date="2017" name="Mol. Plant Pathol.">
        <title>A gapless genome sequence of the fungus Botrytis cinerea.</title>
        <authorList>
            <person name="Van Kan J.A."/>
            <person name="Stassen J.H."/>
            <person name="Mosbach A."/>
            <person name="Van Der Lee T.A."/>
            <person name="Faino L."/>
            <person name="Farmer A.D."/>
            <person name="Papasotiriou D.G."/>
            <person name="Zhou S."/>
            <person name="Seidl M.F."/>
            <person name="Cottam E."/>
            <person name="Edel D."/>
            <person name="Hahn M."/>
            <person name="Schwartz D.C."/>
            <person name="Dietrich R.A."/>
            <person name="Widdison S."/>
            <person name="Scalliet G."/>
        </authorList>
    </citation>
    <scope>NUCLEOTIDE SEQUENCE [LARGE SCALE GENOMIC DNA]</scope>
    <source>
        <strain evidence="2 3">B05.10</strain>
    </source>
</reference>
<dbReference type="InterPro" id="IPR000210">
    <property type="entry name" value="BTB/POZ_dom"/>
</dbReference>
<dbReference type="VEuPathDB" id="FungiDB:Bcin05g07770"/>
<keyword evidence="3" id="KW-1185">Reference proteome</keyword>
<evidence type="ECO:0000313" key="2">
    <source>
        <dbReference type="EMBL" id="ATZ50426.1"/>
    </source>
</evidence>
<dbReference type="Proteomes" id="UP000001798">
    <property type="component" value="Chromosome 5"/>
</dbReference>
<reference evidence="2 3" key="1">
    <citation type="journal article" date="2011" name="PLoS Genet.">
        <title>Genomic analysis of the necrotrophic fungal pathogens Sclerotinia sclerotiorum and Botrytis cinerea.</title>
        <authorList>
            <person name="Amselem J."/>
            <person name="Cuomo C.A."/>
            <person name="van Kan J.A."/>
            <person name="Viaud M."/>
            <person name="Benito E.P."/>
            <person name="Couloux A."/>
            <person name="Coutinho P.M."/>
            <person name="de Vries R.P."/>
            <person name="Dyer P.S."/>
            <person name="Fillinger S."/>
            <person name="Fournier E."/>
            <person name="Gout L."/>
            <person name="Hahn M."/>
            <person name="Kohn L."/>
            <person name="Lapalu N."/>
            <person name="Plummer K.M."/>
            <person name="Pradier J.M."/>
            <person name="Quevillon E."/>
            <person name="Sharon A."/>
            <person name="Simon A."/>
            <person name="ten Have A."/>
            <person name="Tudzynski B."/>
            <person name="Tudzynski P."/>
            <person name="Wincker P."/>
            <person name="Andrew M."/>
            <person name="Anthouard V."/>
            <person name="Beever R.E."/>
            <person name="Beffa R."/>
            <person name="Benoit I."/>
            <person name="Bouzid O."/>
            <person name="Brault B."/>
            <person name="Chen Z."/>
            <person name="Choquer M."/>
            <person name="Collemare J."/>
            <person name="Cotton P."/>
            <person name="Danchin E.G."/>
            <person name="Da Silva C."/>
            <person name="Gautier A."/>
            <person name="Giraud C."/>
            <person name="Giraud T."/>
            <person name="Gonzalez C."/>
            <person name="Grossetete S."/>
            <person name="Guldener U."/>
            <person name="Henrissat B."/>
            <person name="Howlett B.J."/>
            <person name="Kodira C."/>
            <person name="Kretschmer M."/>
            <person name="Lappartient A."/>
            <person name="Leroch M."/>
            <person name="Levis C."/>
            <person name="Mauceli E."/>
            <person name="Neuveglise C."/>
            <person name="Oeser B."/>
            <person name="Pearson M."/>
            <person name="Poulain J."/>
            <person name="Poussereau N."/>
            <person name="Quesneville H."/>
            <person name="Rascle C."/>
            <person name="Schumacher J."/>
            <person name="Segurens B."/>
            <person name="Sexton A."/>
            <person name="Silva E."/>
            <person name="Sirven C."/>
            <person name="Soanes D.M."/>
            <person name="Talbot N.J."/>
            <person name="Templeton M."/>
            <person name="Yandava C."/>
            <person name="Yarden O."/>
            <person name="Zeng Q."/>
            <person name="Rollins J.A."/>
            <person name="Lebrun M.H."/>
            <person name="Dickman M."/>
        </authorList>
    </citation>
    <scope>NUCLEOTIDE SEQUENCE [LARGE SCALE GENOMIC DNA]</scope>
    <source>
        <strain evidence="2 3">B05.10</strain>
    </source>
</reference>
<protein>
    <recommendedName>
        <fullName evidence="1">BTB domain-containing protein</fullName>
    </recommendedName>
</protein>
<gene>
    <name evidence="2" type="ORF">BCIN_05g07770</name>
</gene>
<organism evidence="2 3">
    <name type="scientific">Botryotinia fuckeliana (strain B05.10)</name>
    <name type="common">Noble rot fungus</name>
    <name type="synonym">Botrytis cinerea</name>
    <dbReference type="NCBI Taxonomy" id="332648"/>
    <lineage>
        <taxon>Eukaryota</taxon>
        <taxon>Fungi</taxon>
        <taxon>Dikarya</taxon>
        <taxon>Ascomycota</taxon>
        <taxon>Pezizomycotina</taxon>
        <taxon>Leotiomycetes</taxon>
        <taxon>Helotiales</taxon>
        <taxon>Sclerotiniaceae</taxon>
        <taxon>Botrytis</taxon>
    </lineage>
</organism>
<reference evidence="2 3" key="2">
    <citation type="journal article" date="2012" name="Eukaryot. Cell">
        <title>Genome update of Botrytis cinerea strains B05.10 and T4.</title>
        <authorList>
            <person name="Staats M."/>
            <person name="van Kan J.A."/>
        </authorList>
    </citation>
    <scope>NUCLEOTIDE SEQUENCE [LARGE SCALE GENOMIC DNA]</scope>
    <source>
        <strain evidence="2 3">B05.10</strain>
    </source>
</reference>